<gene>
    <name evidence="1" type="ORF">DFP95_101640</name>
</gene>
<protein>
    <submittedName>
        <fullName evidence="1">Uncharacterized protein</fullName>
    </submittedName>
</protein>
<dbReference type="AlphaFoldDB" id="A0A3D9IWM2"/>
<dbReference type="OrthoDB" id="581789at2"/>
<comment type="caution">
    <text evidence="1">The sequence shown here is derived from an EMBL/GenBank/DDBJ whole genome shotgun (WGS) entry which is preliminary data.</text>
</comment>
<dbReference type="RefSeq" id="WP_115991086.1">
    <property type="nucleotide sequence ID" value="NZ_QRDY01000001.1"/>
</dbReference>
<name>A0A3D9IWM2_9BACL</name>
<dbReference type="EMBL" id="QRDY01000001">
    <property type="protein sequence ID" value="RED66142.1"/>
    <property type="molecule type" value="Genomic_DNA"/>
</dbReference>
<evidence type="ECO:0000313" key="1">
    <source>
        <dbReference type="EMBL" id="RED66142.1"/>
    </source>
</evidence>
<keyword evidence="2" id="KW-1185">Reference proteome</keyword>
<organism evidence="1 2">
    <name type="scientific">Cohnella lupini</name>
    <dbReference type="NCBI Taxonomy" id="1294267"/>
    <lineage>
        <taxon>Bacteria</taxon>
        <taxon>Bacillati</taxon>
        <taxon>Bacillota</taxon>
        <taxon>Bacilli</taxon>
        <taxon>Bacillales</taxon>
        <taxon>Paenibacillaceae</taxon>
        <taxon>Cohnella</taxon>
    </lineage>
</organism>
<sequence length="198" mass="23493">MPYTKPVIREPYYDCPVWIESELTRNEVTYLTSESSKHDVELFLLHLFGYNNIDISQSIQSSFEELFMLDEVAILGGVAFIKDEEIFIMPSCCCGLEDWSKVIEAINNRESPWLGHDPTPGITYHEDYLLVWSDDPQTDNKDKYNIRFTFSEIMDSLEITREDLRGFIERPLFQWLERRDKEIANNMKSKMYKWFLMT</sequence>
<evidence type="ECO:0000313" key="2">
    <source>
        <dbReference type="Proteomes" id="UP000256869"/>
    </source>
</evidence>
<dbReference type="Proteomes" id="UP000256869">
    <property type="component" value="Unassembled WGS sequence"/>
</dbReference>
<accession>A0A3D9IWM2</accession>
<proteinExistence type="predicted"/>
<reference evidence="1 2" key="1">
    <citation type="submission" date="2018-07" db="EMBL/GenBank/DDBJ databases">
        <title>Genomic Encyclopedia of Type Strains, Phase III (KMG-III): the genomes of soil and plant-associated and newly described type strains.</title>
        <authorList>
            <person name="Whitman W."/>
        </authorList>
    </citation>
    <scope>NUCLEOTIDE SEQUENCE [LARGE SCALE GENOMIC DNA]</scope>
    <source>
        <strain evidence="1 2">CECT 8236</strain>
    </source>
</reference>